<reference evidence="2" key="1">
    <citation type="submission" date="2022-07" db="EMBL/GenBank/DDBJ databases">
        <title>Draft genome sequence of Zalerion maritima ATCC 34329, a (micro)plastics degrading marine fungus.</title>
        <authorList>
            <person name="Paco A."/>
            <person name="Goncalves M.F.M."/>
            <person name="Rocha-Santos T.A.P."/>
            <person name="Alves A."/>
        </authorList>
    </citation>
    <scope>NUCLEOTIDE SEQUENCE</scope>
    <source>
        <strain evidence="2">ATCC 34329</strain>
    </source>
</reference>
<dbReference type="AlphaFoldDB" id="A0AAD5WPG9"/>
<name>A0AAD5WPG9_9PEZI</name>
<evidence type="ECO:0000313" key="3">
    <source>
        <dbReference type="Proteomes" id="UP001201980"/>
    </source>
</evidence>
<accession>A0AAD5WPG9</accession>
<feature type="compositionally biased region" description="Polar residues" evidence="1">
    <location>
        <begin position="1"/>
        <end position="12"/>
    </location>
</feature>
<proteinExistence type="predicted"/>
<comment type="caution">
    <text evidence="2">The sequence shown here is derived from an EMBL/GenBank/DDBJ whole genome shotgun (WGS) entry which is preliminary data.</text>
</comment>
<organism evidence="2 3">
    <name type="scientific">Zalerion maritima</name>
    <dbReference type="NCBI Taxonomy" id="339359"/>
    <lineage>
        <taxon>Eukaryota</taxon>
        <taxon>Fungi</taxon>
        <taxon>Dikarya</taxon>
        <taxon>Ascomycota</taxon>
        <taxon>Pezizomycotina</taxon>
        <taxon>Sordariomycetes</taxon>
        <taxon>Lulworthiomycetidae</taxon>
        <taxon>Lulworthiales</taxon>
        <taxon>Lulworthiaceae</taxon>
        <taxon>Zalerion</taxon>
    </lineage>
</organism>
<evidence type="ECO:0000256" key="1">
    <source>
        <dbReference type="SAM" id="MobiDB-lite"/>
    </source>
</evidence>
<feature type="region of interest" description="Disordered" evidence="1">
    <location>
        <begin position="1"/>
        <end position="40"/>
    </location>
</feature>
<feature type="compositionally biased region" description="Low complexity" evidence="1">
    <location>
        <begin position="21"/>
        <end position="36"/>
    </location>
</feature>
<gene>
    <name evidence="2" type="ORF">MKZ38_004552</name>
</gene>
<dbReference type="EMBL" id="JAKWBI020000269">
    <property type="protein sequence ID" value="KAJ2897567.1"/>
    <property type="molecule type" value="Genomic_DNA"/>
</dbReference>
<dbReference type="InterPro" id="IPR029058">
    <property type="entry name" value="AB_hydrolase_fold"/>
</dbReference>
<sequence>MQFSGSHQTISAAANRRHLKPTISPNSSSSPTPSGGKNEENLRRIVTSVWKQPEKKPSLLSSREGFYTFFYYQLQGLLNGVGLLAPRSAGQTTAIDGLEWRMRKWLQHLPRCLTCLTGTRPRSVKIKWGAYTGHPIHLHKINLSTAFVRCGLSGRVAVDLHNVEAHPITAPLVIYLPPCPLPTAASGEKVEIPEFLQKHPVAVINYRWSGFSFNEDETESSTVRPDGMDDLDPESNGIRDAFPTPIHWPTPVHDTHFAYQWIVSNLSPSSHFHRDIYLYGTHLGATLAASLALTESFPYRKVAVRGVAVYNGLYNWTMFLPGHPIYKPKPTRLKLPRPRQFRLPPEGSLLHYLSTHLQTLFDNPSNMFDPFASPALFFHNPGMLVPLDFVSDVPAAIELIHPAIMKNLEEGQVEMEKRSLVPVPSILSTLFKRPRRSALIYPPRHSAIRIPESLFMHDSAPAHTPLPEPSSAINSFLDDRSWASRTWKRRVSLRALRRLPLPRSSGKVTIDNTFEGHAVELARLMRNSVNKHEFKQRKSHAEAWEIEAMTDDAEKRVKITEVKPTSPNGVRGWTDVPPKVEGMAANWLSEQIQKKKVEREAEKRPWWRQFSV</sequence>
<evidence type="ECO:0000313" key="2">
    <source>
        <dbReference type="EMBL" id="KAJ2897567.1"/>
    </source>
</evidence>
<dbReference type="Proteomes" id="UP001201980">
    <property type="component" value="Unassembled WGS sequence"/>
</dbReference>
<keyword evidence="3" id="KW-1185">Reference proteome</keyword>
<dbReference type="Gene3D" id="3.40.50.1820">
    <property type="entry name" value="alpha/beta hydrolase"/>
    <property type="match status" value="1"/>
</dbReference>
<keyword evidence="2" id="KW-0675">Receptor</keyword>
<protein>
    <submittedName>
        <fullName evidence="2">Leukaemia virus receptor (BLVR) domain-containing protein</fullName>
    </submittedName>
</protein>
<dbReference type="SUPFAM" id="SSF53474">
    <property type="entry name" value="alpha/beta-Hydrolases"/>
    <property type="match status" value="1"/>
</dbReference>